<dbReference type="InterPro" id="IPR001254">
    <property type="entry name" value="Trypsin_dom"/>
</dbReference>
<name>A0A834Y2M2_APHGI</name>
<evidence type="ECO:0000256" key="2">
    <source>
        <dbReference type="ARBA" id="ARBA00022670"/>
    </source>
</evidence>
<organism evidence="7 8">
    <name type="scientific">Aphidius gifuensis</name>
    <name type="common">Parasitoid wasp</name>
    <dbReference type="NCBI Taxonomy" id="684658"/>
    <lineage>
        <taxon>Eukaryota</taxon>
        <taxon>Metazoa</taxon>
        <taxon>Ecdysozoa</taxon>
        <taxon>Arthropoda</taxon>
        <taxon>Hexapoda</taxon>
        <taxon>Insecta</taxon>
        <taxon>Pterygota</taxon>
        <taxon>Neoptera</taxon>
        <taxon>Endopterygota</taxon>
        <taxon>Hymenoptera</taxon>
        <taxon>Apocrita</taxon>
        <taxon>Ichneumonoidea</taxon>
        <taxon>Braconidae</taxon>
        <taxon>Aphidiinae</taxon>
        <taxon>Aphidius</taxon>
    </lineage>
</organism>
<evidence type="ECO:0000259" key="6">
    <source>
        <dbReference type="PROSITE" id="PS50240"/>
    </source>
</evidence>
<dbReference type="EMBL" id="JACMRX010000001">
    <property type="protein sequence ID" value="KAF7996865.1"/>
    <property type="molecule type" value="Genomic_DNA"/>
</dbReference>
<keyword evidence="2" id="KW-0645">Protease</keyword>
<dbReference type="PANTHER" id="PTHR24276">
    <property type="entry name" value="POLYSERASE-RELATED"/>
    <property type="match status" value="1"/>
</dbReference>
<dbReference type="CDD" id="cd00190">
    <property type="entry name" value="Tryp_SPc"/>
    <property type="match status" value="1"/>
</dbReference>
<evidence type="ECO:0000256" key="1">
    <source>
        <dbReference type="ARBA" id="ARBA00007664"/>
    </source>
</evidence>
<accession>A0A834Y2M2</accession>
<dbReference type="AlphaFoldDB" id="A0A834Y2M2"/>
<dbReference type="InterPro" id="IPR009003">
    <property type="entry name" value="Peptidase_S1_PA"/>
</dbReference>
<dbReference type="PRINTS" id="PR00722">
    <property type="entry name" value="CHYMOTRYPSIN"/>
</dbReference>
<dbReference type="GO" id="GO:0006508">
    <property type="term" value="P:proteolysis"/>
    <property type="evidence" value="ECO:0007669"/>
    <property type="project" value="UniProtKB-KW"/>
</dbReference>
<keyword evidence="4" id="KW-0720">Serine protease</keyword>
<dbReference type="PANTHER" id="PTHR24276:SF98">
    <property type="entry name" value="FI18310P1-RELATED"/>
    <property type="match status" value="1"/>
</dbReference>
<feature type="domain" description="Peptidase S1" evidence="6">
    <location>
        <begin position="24"/>
        <end position="251"/>
    </location>
</feature>
<reference evidence="7 8" key="1">
    <citation type="submission" date="2020-08" db="EMBL/GenBank/DDBJ databases">
        <title>Aphidius gifuensis genome sequencing and assembly.</title>
        <authorList>
            <person name="Du Z."/>
        </authorList>
    </citation>
    <scope>NUCLEOTIDE SEQUENCE [LARGE SCALE GENOMIC DNA]</scope>
    <source>
        <strain evidence="7">YNYX2018</strain>
        <tissue evidence="7">Adults</tissue>
    </source>
</reference>
<evidence type="ECO:0000313" key="8">
    <source>
        <dbReference type="Proteomes" id="UP000639338"/>
    </source>
</evidence>
<comment type="caution">
    <text evidence="7">The sequence shown here is derived from an EMBL/GenBank/DDBJ whole genome shotgun (WGS) entry which is preliminary data.</text>
</comment>
<dbReference type="SUPFAM" id="SSF50494">
    <property type="entry name" value="Trypsin-like serine proteases"/>
    <property type="match status" value="1"/>
</dbReference>
<dbReference type="InterPro" id="IPR043504">
    <property type="entry name" value="Peptidase_S1_PA_chymotrypsin"/>
</dbReference>
<dbReference type="SMART" id="SM00020">
    <property type="entry name" value="Tryp_SPc"/>
    <property type="match status" value="1"/>
</dbReference>
<keyword evidence="3" id="KW-0378">Hydrolase</keyword>
<dbReference type="PROSITE" id="PS50240">
    <property type="entry name" value="TRYPSIN_DOM"/>
    <property type="match status" value="1"/>
</dbReference>
<evidence type="ECO:0000256" key="3">
    <source>
        <dbReference type="ARBA" id="ARBA00022801"/>
    </source>
</evidence>
<dbReference type="Pfam" id="PF00089">
    <property type="entry name" value="Trypsin"/>
    <property type="match status" value="1"/>
</dbReference>
<dbReference type="InterPro" id="IPR050430">
    <property type="entry name" value="Peptidase_S1"/>
</dbReference>
<dbReference type="GO" id="GO:0004252">
    <property type="term" value="F:serine-type endopeptidase activity"/>
    <property type="evidence" value="ECO:0007669"/>
    <property type="project" value="InterPro"/>
</dbReference>
<evidence type="ECO:0000256" key="5">
    <source>
        <dbReference type="ARBA" id="ARBA00023157"/>
    </source>
</evidence>
<gene>
    <name evidence="7" type="ORF">HCN44_002511</name>
</gene>
<proteinExistence type="inferred from homology"/>
<evidence type="ECO:0000313" key="7">
    <source>
        <dbReference type="EMBL" id="KAF7996865.1"/>
    </source>
</evidence>
<keyword evidence="8" id="KW-1185">Reference proteome</keyword>
<keyword evidence="5" id="KW-1015">Disulfide bond</keyword>
<sequence length="255" mass="29140">MIMELKYHFYSVNTAVQGKLPSQIYGGEMIEILHHQYQASIQYQKHHICGATIISYDFLLTSASCFTADRYVYYVNLQVLVGTNDITRITQPFPLNVFEVSHLIIHEDYNPHQNWINDIALLKVTSSMSKTFLRLASMPTNIYSSNLHLIGWGENPFTGKMTRFLQKLDIKSITPSICKHRYDIKLILSPTQFCLIPRSPTAQITQGVSGTPVVRSQTIIGLVSLMSSKTNDPVIYTAVFPYINWINRNIKKTFK</sequence>
<dbReference type="Gene3D" id="2.40.10.10">
    <property type="entry name" value="Trypsin-like serine proteases"/>
    <property type="match status" value="1"/>
</dbReference>
<dbReference type="Proteomes" id="UP000639338">
    <property type="component" value="Unassembled WGS sequence"/>
</dbReference>
<protein>
    <recommendedName>
        <fullName evidence="6">Peptidase S1 domain-containing protein</fullName>
    </recommendedName>
</protein>
<comment type="similarity">
    <text evidence="1">Belongs to the peptidase S1 family.</text>
</comment>
<dbReference type="InterPro" id="IPR001314">
    <property type="entry name" value="Peptidase_S1A"/>
</dbReference>
<dbReference type="OrthoDB" id="8189841at2759"/>
<evidence type="ECO:0000256" key="4">
    <source>
        <dbReference type="ARBA" id="ARBA00022825"/>
    </source>
</evidence>